<feature type="transmembrane region" description="Helical" evidence="6">
    <location>
        <begin position="386"/>
        <end position="407"/>
    </location>
</feature>
<evidence type="ECO:0000256" key="4">
    <source>
        <dbReference type="ARBA" id="ARBA00022989"/>
    </source>
</evidence>
<dbReference type="PANTHER" id="PTHR42718:SF43">
    <property type="entry name" value="LINCOMYCIN RESISTANCE PROTEIN LMRB"/>
    <property type="match status" value="1"/>
</dbReference>
<feature type="transmembrane region" description="Helical" evidence="6">
    <location>
        <begin position="7"/>
        <end position="28"/>
    </location>
</feature>
<evidence type="ECO:0000256" key="5">
    <source>
        <dbReference type="ARBA" id="ARBA00023136"/>
    </source>
</evidence>
<feature type="domain" description="Major facilitator superfamily (MFS) profile" evidence="7">
    <location>
        <begin position="6"/>
        <end position="451"/>
    </location>
</feature>
<comment type="subcellular location">
    <subcellularLocation>
        <location evidence="1">Cell membrane</location>
        <topology evidence="1">Multi-pass membrane protein</topology>
    </subcellularLocation>
</comment>
<dbReference type="AlphaFoldDB" id="A0A415ENR4"/>
<dbReference type="EMBL" id="QRMZ01000027">
    <property type="protein sequence ID" value="RHK04547.1"/>
    <property type="molecule type" value="Genomic_DNA"/>
</dbReference>
<dbReference type="GO" id="GO:0022857">
    <property type="term" value="F:transmembrane transporter activity"/>
    <property type="evidence" value="ECO:0007669"/>
    <property type="project" value="InterPro"/>
</dbReference>
<evidence type="ECO:0000256" key="1">
    <source>
        <dbReference type="ARBA" id="ARBA00004651"/>
    </source>
</evidence>
<name>A0A415ENR4_ENTCA</name>
<feature type="transmembrane region" description="Helical" evidence="6">
    <location>
        <begin position="257"/>
        <end position="278"/>
    </location>
</feature>
<keyword evidence="5 6" id="KW-0472">Membrane</keyword>
<proteinExistence type="predicted"/>
<dbReference type="Pfam" id="PF07690">
    <property type="entry name" value="MFS_1"/>
    <property type="match status" value="1"/>
</dbReference>
<evidence type="ECO:0000256" key="2">
    <source>
        <dbReference type="ARBA" id="ARBA00022448"/>
    </source>
</evidence>
<evidence type="ECO:0000256" key="3">
    <source>
        <dbReference type="ARBA" id="ARBA00022692"/>
    </source>
</evidence>
<evidence type="ECO:0000256" key="6">
    <source>
        <dbReference type="SAM" id="Phobius"/>
    </source>
</evidence>
<feature type="transmembrane region" description="Helical" evidence="6">
    <location>
        <begin position="48"/>
        <end position="68"/>
    </location>
</feature>
<evidence type="ECO:0000313" key="9">
    <source>
        <dbReference type="Proteomes" id="UP000286288"/>
    </source>
</evidence>
<protein>
    <submittedName>
        <fullName evidence="8">MFS transporter</fullName>
    </submittedName>
</protein>
<feature type="transmembrane region" description="Helical" evidence="6">
    <location>
        <begin position="164"/>
        <end position="183"/>
    </location>
</feature>
<feature type="transmembrane region" description="Helical" evidence="6">
    <location>
        <begin position="105"/>
        <end position="125"/>
    </location>
</feature>
<accession>A0A415ENR4</accession>
<feature type="transmembrane region" description="Helical" evidence="6">
    <location>
        <begin position="346"/>
        <end position="365"/>
    </location>
</feature>
<feature type="transmembrane region" description="Helical" evidence="6">
    <location>
        <begin position="220"/>
        <end position="237"/>
    </location>
</feature>
<feature type="transmembrane region" description="Helical" evidence="6">
    <location>
        <begin position="132"/>
        <end position="152"/>
    </location>
</feature>
<feature type="transmembrane region" description="Helical" evidence="6">
    <location>
        <begin position="195"/>
        <end position="214"/>
    </location>
</feature>
<evidence type="ECO:0000259" key="7">
    <source>
        <dbReference type="PROSITE" id="PS50850"/>
    </source>
</evidence>
<reference evidence="8 9" key="1">
    <citation type="submission" date="2018-08" db="EMBL/GenBank/DDBJ databases">
        <title>A genome reference for cultivated species of the human gut microbiota.</title>
        <authorList>
            <person name="Zou Y."/>
            <person name="Xue W."/>
            <person name="Luo G."/>
        </authorList>
    </citation>
    <scope>NUCLEOTIDE SEQUENCE [LARGE SCALE GENOMIC DNA]</scope>
    <source>
        <strain evidence="8 9">AF48-16</strain>
    </source>
</reference>
<feature type="transmembrane region" description="Helical" evidence="6">
    <location>
        <begin position="323"/>
        <end position="340"/>
    </location>
</feature>
<dbReference type="SUPFAM" id="SSF103473">
    <property type="entry name" value="MFS general substrate transporter"/>
    <property type="match status" value="1"/>
</dbReference>
<dbReference type="GO" id="GO:0005886">
    <property type="term" value="C:plasma membrane"/>
    <property type="evidence" value="ECO:0007669"/>
    <property type="project" value="UniProtKB-SubCell"/>
</dbReference>
<comment type="caution">
    <text evidence="8">The sequence shown here is derived from an EMBL/GenBank/DDBJ whole genome shotgun (WGS) entry which is preliminary data.</text>
</comment>
<dbReference type="PANTHER" id="PTHR42718">
    <property type="entry name" value="MAJOR FACILITATOR SUPERFAMILY MULTIDRUG TRANSPORTER MFSC"/>
    <property type="match status" value="1"/>
</dbReference>
<gene>
    <name evidence="8" type="ORF">DW084_15880</name>
</gene>
<dbReference type="PROSITE" id="PS50850">
    <property type="entry name" value="MFS"/>
    <property type="match status" value="1"/>
</dbReference>
<feature type="transmembrane region" description="Helical" evidence="6">
    <location>
        <begin position="75"/>
        <end position="93"/>
    </location>
</feature>
<sequence length="457" mass="49052">MENNKKLVGAILATGLMSFAGVLIETAMNVTFPTLIDQFTLSTSDVQWVTTIYLLVISIIVPISTYLLKRFSLRTLFLAANAFFLVGLVIDFLSPTFAILLIGRFFQGASTGIALPLMFHIILTYSPFEKRGAAIGLGNLTTSIAPAIGPTYGGLLTAHWSWNAIFLFLIPVLLISLVLGLYSIPKTAGAKDTSLDLLSVLGIVLMFSGFLLFLNQVGTLASLLPLLFGFIGAGLFYQRSNGPNPLIRLAVLKNRSFSLFLFGFLVCQFLLLGISFVLPNFVQLVLGKDAFTAGLVMLPGAAIGAVLAPISGRLLDKVGPKKPILSGLTLIAIGWLALALVLRSPFIWSLVAGHVFYMIGIGLAYSNMMTTGLNKLTPALYADGNAIFNTLQQFSGAVATAVVATIINLAQNAATDYTQGTVIGSQIALFFLWALVLLTFLLTINYFRKSTNKKAVS</sequence>
<dbReference type="PRINTS" id="PR01036">
    <property type="entry name" value="TCRTETB"/>
</dbReference>
<dbReference type="Proteomes" id="UP000286288">
    <property type="component" value="Unassembled WGS sequence"/>
</dbReference>
<dbReference type="InterPro" id="IPR011701">
    <property type="entry name" value="MFS"/>
</dbReference>
<organism evidence="8 9">
    <name type="scientific">Enterococcus casseliflavus</name>
    <name type="common">Enterococcus flavescens</name>
    <dbReference type="NCBI Taxonomy" id="37734"/>
    <lineage>
        <taxon>Bacteria</taxon>
        <taxon>Bacillati</taxon>
        <taxon>Bacillota</taxon>
        <taxon>Bacilli</taxon>
        <taxon>Lactobacillales</taxon>
        <taxon>Enterococcaceae</taxon>
        <taxon>Enterococcus</taxon>
    </lineage>
</organism>
<dbReference type="Gene3D" id="1.20.1720.10">
    <property type="entry name" value="Multidrug resistance protein D"/>
    <property type="match status" value="1"/>
</dbReference>
<keyword evidence="2" id="KW-0813">Transport</keyword>
<feature type="transmembrane region" description="Helical" evidence="6">
    <location>
        <begin position="290"/>
        <end position="311"/>
    </location>
</feature>
<dbReference type="InterPro" id="IPR036259">
    <property type="entry name" value="MFS_trans_sf"/>
</dbReference>
<dbReference type="InterPro" id="IPR020846">
    <property type="entry name" value="MFS_dom"/>
</dbReference>
<evidence type="ECO:0000313" key="8">
    <source>
        <dbReference type="EMBL" id="RHK04547.1"/>
    </source>
</evidence>
<dbReference type="Gene3D" id="1.20.1250.20">
    <property type="entry name" value="MFS general substrate transporter like domains"/>
    <property type="match status" value="1"/>
</dbReference>
<keyword evidence="4 6" id="KW-1133">Transmembrane helix</keyword>
<keyword evidence="3 6" id="KW-0812">Transmembrane</keyword>
<feature type="transmembrane region" description="Helical" evidence="6">
    <location>
        <begin position="427"/>
        <end position="447"/>
    </location>
</feature>